<dbReference type="GO" id="GO:0016616">
    <property type="term" value="F:oxidoreductase activity, acting on the CH-OH group of donors, NAD or NADP as acceptor"/>
    <property type="evidence" value="ECO:0007669"/>
    <property type="project" value="InterPro"/>
</dbReference>
<organism evidence="6 7">
    <name type="scientific">Niallia circulans</name>
    <name type="common">Bacillus circulans</name>
    <dbReference type="NCBI Taxonomy" id="1397"/>
    <lineage>
        <taxon>Bacteria</taxon>
        <taxon>Bacillati</taxon>
        <taxon>Bacillota</taxon>
        <taxon>Bacilli</taxon>
        <taxon>Bacillales</taxon>
        <taxon>Bacillaceae</taxon>
        <taxon>Niallia</taxon>
    </lineage>
</organism>
<dbReference type="FunFam" id="3.40.50.720:FF:000203">
    <property type="entry name" value="D-3-phosphoglycerate dehydrogenase (SerA)"/>
    <property type="match status" value="1"/>
</dbReference>
<evidence type="ECO:0000256" key="3">
    <source>
        <dbReference type="ARBA" id="ARBA00023027"/>
    </source>
</evidence>
<dbReference type="Gene3D" id="3.40.50.720">
    <property type="entry name" value="NAD(P)-binding Rossmann-like Domain"/>
    <property type="match status" value="2"/>
</dbReference>
<name>A0A553SJH2_NIACI</name>
<evidence type="ECO:0000256" key="4">
    <source>
        <dbReference type="RuleBase" id="RU003719"/>
    </source>
</evidence>
<dbReference type="Pfam" id="PF02826">
    <property type="entry name" value="2-Hacid_dh_C"/>
    <property type="match status" value="1"/>
</dbReference>
<dbReference type="InterPro" id="IPR006139">
    <property type="entry name" value="D-isomer_2_OHA_DH_cat_dom"/>
</dbReference>
<proteinExistence type="inferred from homology"/>
<dbReference type="EMBL" id="RIBP01000004">
    <property type="protein sequence ID" value="TRZ37099.1"/>
    <property type="molecule type" value="Genomic_DNA"/>
</dbReference>
<keyword evidence="3" id="KW-0520">NAD</keyword>
<dbReference type="PANTHER" id="PTHR42789">
    <property type="entry name" value="D-ISOMER SPECIFIC 2-HYDROXYACID DEHYDROGENASE FAMILY PROTEIN (AFU_ORTHOLOGUE AFUA_6G10090)"/>
    <property type="match status" value="1"/>
</dbReference>
<dbReference type="PROSITE" id="PS00671">
    <property type="entry name" value="D_2_HYDROXYACID_DH_3"/>
    <property type="match status" value="1"/>
</dbReference>
<feature type="domain" description="S-adenosyl-L-homocysteine hydrolase NAD binding" evidence="5">
    <location>
        <begin position="160"/>
        <end position="306"/>
    </location>
</feature>
<dbReference type="InterPro" id="IPR006140">
    <property type="entry name" value="D-isomer_DH_NAD-bd"/>
</dbReference>
<comment type="similarity">
    <text evidence="1 4">Belongs to the D-isomer specific 2-hydroxyacid dehydrogenase family.</text>
</comment>
<dbReference type="InterPro" id="IPR050857">
    <property type="entry name" value="D-2-hydroxyacid_DH"/>
</dbReference>
<sequence>MYWIINLKILYNNGGINKKVISKLEGTKLTNILLSLSDGFIEEKRKLEKELTSLGATVTSITTKKESISGYLHDAEIIVTGVENMDRRAIEAAPNLKYISKFGTGIDNIDLDAAAESGIIVTNTPGQNASSVADLTFGLMLSIARNLPTSNDLVKNGGWKLHIGNEIEGKRLGIIGFGEIGKKVAKRATGFDMDIVTYANYKDEAEAQRLGVHFVSLEELLSTADFIVICTNLKKSTYHLINEERLTLMKNSAYLINISRGDLIDEKALIRSLKAEQIKGAALDVFSSEPPDLELAQLNNVVCTSHIGGATEECSKRIGNAILQNIRSYLQSKELQHIVTKND</sequence>
<dbReference type="SMART" id="SM00997">
    <property type="entry name" value="AdoHcyase_NAD"/>
    <property type="match status" value="1"/>
</dbReference>
<evidence type="ECO:0000259" key="5">
    <source>
        <dbReference type="SMART" id="SM00997"/>
    </source>
</evidence>
<evidence type="ECO:0000256" key="1">
    <source>
        <dbReference type="ARBA" id="ARBA00005854"/>
    </source>
</evidence>
<dbReference type="AlphaFoldDB" id="A0A553SJH2"/>
<dbReference type="PANTHER" id="PTHR42789:SF1">
    <property type="entry name" value="D-ISOMER SPECIFIC 2-HYDROXYACID DEHYDROGENASE FAMILY PROTEIN (AFU_ORTHOLOGUE AFUA_6G10090)"/>
    <property type="match status" value="1"/>
</dbReference>
<accession>A0A553SJH2</accession>
<dbReference type="InterPro" id="IPR036291">
    <property type="entry name" value="NAD(P)-bd_dom_sf"/>
</dbReference>
<dbReference type="Proteomes" id="UP000319837">
    <property type="component" value="Unassembled WGS sequence"/>
</dbReference>
<dbReference type="CDD" id="cd12172">
    <property type="entry name" value="PGDH_like_2"/>
    <property type="match status" value="1"/>
</dbReference>
<comment type="caution">
    <text evidence="6">The sequence shown here is derived from an EMBL/GenBank/DDBJ whole genome shotgun (WGS) entry which is preliminary data.</text>
</comment>
<dbReference type="InterPro" id="IPR015878">
    <property type="entry name" value="Ado_hCys_hydrolase_NAD-bd"/>
</dbReference>
<dbReference type="Pfam" id="PF00389">
    <property type="entry name" value="2-Hacid_dh"/>
    <property type="match status" value="1"/>
</dbReference>
<evidence type="ECO:0000256" key="2">
    <source>
        <dbReference type="ARBA" id="ARBA00023002"/>
    </source>
</evidence>
<dbReference type="InterPro" id="IPR029753">
    <property type="entry name" value="D-isomer_DH_CS"/>
</dbReference>
<evidence type="ECO:0000313" key="6">
    <source>
        <dbReference type="EMBL" id="TRZ37099.1"/>
    </source>
</evidence>
<gene>
    <name evidence="6" type="ORF">CEQ21_16565</name>
</gene>
<protein>
    <submittedName>
        <fullName evidence="6">Glycerate dehydrogenase</fullName>
    </submittedName>
</protein>
<reference evidence="7" key="1">
    <citation type="submission" date="2018-10" db="EMBL/GenBank/DDBJ databases">
        <title>FDA dAtabase for Regulatory Grade micrObial Sequences (FDA-ARGOS): Supporting development and validation of Infectious Disease Dx tests.</title>
        <authorList>
            <person name="Minogue T."/>
            <person name="Wolcott M."/>
            <person name="Wasieloski L."/>
            <person name="Aguilar W."/>
            <person name="Moore D."/>
            <person name="Tallon L."/>
            <person name="Sadzewicz L."/>
            <person name="Sengamalay N."/>
            <person name="Ott S."/>
            <person name="Godinez A."/>
            <person name="Nagaraj S."/>
            <person name="Vavikolanu K."/>
            <person name="Vyas G."/>
            <person name="Nadendla S."/>
            <person name="George J."/>
            <person name="Sichtig H."/>
        </authorList>
    </citation>
    <scope>NUCLEOTIDE SEQUENCE [LARGE SCALE GENOMIC DNA]</scope>
    <source>
        <strain evidence="7">FDAARGOS_343</strain>
    </source>
</reference>
<dbReference type="SUPFAM" id="SSF52283">
    <property type="entry name" value="Formate/glycerate dehydrogenase catalytic domain-like"/>
    <property type="match status" value="1"/>
</dbReference>
<keyword evidence="2 4" id="KW-0560">Oxidoreductase</keyword>
<evidence type="ECO:0000313" key="7">
    <source>
        <dbReference type="Proteomes" id="UP000319837"/>
    </source>
</evidence>
<dbReference type="SUPFAM" id="SSF51735">
    <property type="entry name" value="NAD(P)-binding Rossmann-fold domains"/>
    <property type="match status" value="1"/>
</dbReference>
<dbReference type="GO" id="GO:0051287">
    <property type="term" value="F:NAD binding"/>
    <property type="evidence" value="ECO:0007669"/>
    <property type="project" value="InterPro"/>
</dbReference>